<evidence type="ECO:0000313" key="3">
    <source>
        <dbReference type="EMBL" id="KAJ5359981.1"/>
    </source>
</evidence>
<feature type="signal peptide" evidence="2">
    <location>
        <begin position="1"/>
        <end position="20"/>
    </location>
</feature>
<evidence type="ECO:0000256" key="1">
    <source>
        <dbReference type="SAM" id="MobiDB-lite"/>
    </source>
</evidence>
<proteinExistence type="predicted"/>
<evidence type="ECO:0000256" key="2">
    <source>
        <dbReference type="SAM" id="SignalP"/>
    </source>
</evidence>
<dbReference type="RefSeq" id="XP_056575467.1">
    <property type="nucleotide sequence ID" value="XM_056726895.1"/>
</dbReference>
<keyword evidence="4" id="KW-1185">Reference proteome</keyword>
<name>A0A9W9UYX7_9EURO</name>
<reference evidence="3" key="2">
    <citation type="journal article" date="2023" name="IMA Fungus">
        <title>Comparative genomic study of the Penicillium genus elucidates a diverse pangenome and 15 lateral gene transfer events.</title>
        <authorList>
            <person name="Petersen C."/>
            <person name="Sorensen T."/>
            <person name="Nielsen M.R."/>
            <person name="Sondergaard T.E."/>
            <person name="Sorensen J.L."/>
            <person name="Fitzpatrick D.A."/>
            <person name="Frisvad J.C."/>
            <person name="Nielsen K.L."/>
        </authorList>
    </citation>
    <scope>NUCLEOTIDE SEQUENCE</scope>
    <source>
        <strain evidence="3">IBT 3081</strain>
    </source>
</reference>
<accession>A0A9W9UYX7</accession>
<feature type="chain" id="PRO_5040892733" description="GPI anchored serine-threonine rich protein" evidence="2">
    <location>
        <begin position="21"/>
        <end position="195"/>
    </location>
</feature>
<keyword evidence="2" id="KW-0732">Signal</keyword>
<feature type="compositionally biased region" description="Low complexity" evidence="1">
    <location>
        <begin position="120"/>
        <end position="130"/>
    </location>
</feature>
<dbReference type="OrthoDB" id="2507140at2759"/>
<evidence type="ECO:0008006" key="5">
    <source>
        <dbReference type="Google" id="ProtNLM"/>
    </source>
</evidence>
<dbReference type="AlphaFoldDB" id="A0A9W9UYX7"/>
<reference evidence="3" key="1">
    <citation type="submission" date="2022-12" db="EMBL/GenBank/DDBJ databases">
        <authorList>
            <person name="Petersen C."/>
        </authorList>
    </citation>
    <scope>NUCLEOTIDE SEQUENCE</scope>
    <source>
        <strain evidence="3">IBT 3081</strain>
    </source>
</reference>
<organism evidence="3 4">
    <name type="scientific">Penicillium concentricum</name>
    <dbReference type="NCBI Taxonomy" id="293559"/>
    <lineage>
        <taxon>Eukaryota</taxon>
        <taxon>Fungi</taxon>
        <taxon>Dikarya</taxon>
        <taxon>Ascomycota</taxon>
        <taxon>Pezizomycotina</taxon>
        <taxon>Eurotiomycetes</taxon>
        <taxon>Eurotiomycetidae</taxon>
        <taxon>Eurotiales</taxon>
        <taxon>Aspergillaceae</taxon>
        <taxon>Penicillium</taxon>
    </lineage>
</organism>
<evidence type="ECO:0000313" key="4">
    <source>
        <dbReference type="Proteomes" id="UP001147752"/>
    </source>
</evidence>
<feature type="compositionally biased region" description="Acidic residues" evidence="1">
    <location>
        <begin position="131"/>
        <end position="147"/>
    </location>
</feature>
<protein>
    <recommendedName>
        <fullName evidence="5">GPI anchored serine-threonine rich protein</fullName>
    </recommendedName>
</protein>
<dbReference type="GeneID" id="81466078"/>
<comment type="caution">
    <text evidence="3">The sequence shown here is derived from an EMBL/GenBank/DDBJ whole genome shotgun (WGS) entry which is preliminary data.</text>
</comment>
<feature type="region of interest" description="Disordered" evidence="1">
    <location>
        <begin position="120"/>
        <end position="151"/>
    </location>
</feature>
<sequence>MHYLKSVLPFILVATTLASADTTTSADSKMSTTCASEDVLQQCIQSMQSHLENCAPDDWNCQCTSSKDMVYCYNNCPDGSSKKDAESIRQQYCANAKAYAPTSTAALAISSSLSSSSTVSTTTRAATMSTDIDDGTDISDSEAENDSEEHPTKLYSGLEANAILRPEQGTASGLRIRGWLGLGLALGALLSSGVF</sequence>
<gene>
    <name evidence="3" type="ORF">N7517_009172</name>
</gene>
<dbReference type="EMBL" id="JAPZBT010000004">
    <property type="protein sequence ID" value="KAJ5359981.1"/>
    <property type="molecule type" value="Genomic_DNA"/>
</dbReference>
<dbReference type="Proteomes" id="UP001147752">
    <property type="component" value="Unassembled WGS sequence"/>
</dbReference>